<proteinExistence type="inferred from homology"/>
<evidence type="ECO:0000256" key="2">
    <source>
        <dbReference type="RuleBase" id="RU000587"/>
    </source>
</evidence>
<accession>A0A401QEW6</accession>
<keyword evidence="2" id="KW-0328">Glycosyltransferase</keyword>
<evidence type="ECO:0000256" key="1">
    <source>
        <dbReference type="ARBA" id="ARBA00006047"/>
    </source>
</evidence>
<dbReference type="PANTHER" id="PTHR11468">
    <property type="entry name" value="GLYCOGEN PHOSPHORYLASE"/>
    <property type="match status" value="1"/>
</dbReference>
<dbReference type="PANTHER" id="PTHR11468:SF32">
    <property type="entry name" value="GLYCOGEN PHOSPHORYLASE, MUSCLE FORM"/>
    <property type="match status" value="1"/>
</dbReference>
<dbReference type="OrthoDB" id="9215500at2759"/>
<dbReference type="Proteomes" id="UP000288216">
    <property type="component" value="Unassembled WGS sequence"/>
</dbReference>
<dbReference type="InterPro" id="IPR000811">
    <property type="entry name" value="Glyco_trans_35"/>
</dbReference>
<comment type="cofactor">
    <cofactor evidence="2">
        <name>pyridoxal 5'-phosphate</name>
        <dbReference type="ChEBI" id="CHEBI:597326"/>
    </cofactor>
</comment>
<dbReference type="GO" id="GO:0030170">
    <property type="term" value="F:pyridoxal phosphate binding"/>
    <property type="evidence" value="ECO:0007669"/>
    <property type="project" value="TreeGrafter"/>
</dbReference>
<keyword evidence="2" id="KW-0808">Transferase</keyword>
<feature type="non-terminal residue" evidence="3">
    <location>
        <position position="1"/>
    </location>
</feature>
<name>A0A401QEW6_SCYTO</name>
<comment type="catalytic activity">
    <reaction evidence="2">
        <text>[(1-&gt;4)-alpha-D-glucosyl](n) + phosphate = [(1-&gt;4)-alpha-D-glucosyl](n-1) + alpha-D-glucose 1-phosphate</text>
        <dbReference type="Rhea" id="RHEA:41732"/>
        <dbReference type="Rhea" id="RHEA-COMP:9584"/>
        <dbReference type="Rhea" id="RHEA-COMP:9586"/>
        <dbReference type="ChEBI" id="CHEBI:15444"/>
        <dbReference type="ChEBI" id="CHEBI:43474"/>
        <dbReference type="ChEBI" id="CHEBI:58601"/>
        <dbReference type="EC" id="2.4.1.1"/>
    </reaction>
</comment>
<keyword evidence="4" id="KW-1185">Reference proteome</keyword>
<dbReference type="EMBL" id="BFAA01056446">
    <property type="protein sequence ID" value="GCB83925.1"/>
    <property type="molecule type" value="Genomic_DNA"/>
</dbReference>
<keyword evidence="2" id="KW-0119">Carbohydrate metabolism</keyword>
<sequence length="92" mass="10183">NVGGYIQAVLDRNVAENISRVLYPNDNFFEGKELRLKQEYFVVAATLQDIIRRFKSSKFGSRDAVRTTFDAFPDKVSGGGALRGGGTEGWGH</sequence>
<comment type="caution">
    <text evidence="3">The sequence shown here is derived from an EMBL/GenBank/DDBJ whole genome shotgun (WGS) entry which is preliminary data.</text>
</comment>
<dbReference type="Pfam" id="PF00343">
    <property type="entry name" value="Phosphorylase"/>
    <property type="match status" value="1"/>
</dbReference>
<dbReference type="Gene3D" id="3.40.50.2000">
    <property type="entry name" value="Glycogen Phosphorylase B"/>
    <property type="match status" value="1"/>
</dbReference>
<dbReference type="GO" id="GO:0005737">
    <property type="term" value="C:cytoplasm"/>
    <property type="evidence" value="ECO:0007669"/>
    <property type="project" value="TreeGrafter"/>
</dbReference>
<evidence type="ECO:0000313" key="4">
    <source>
        <dbReference type="Proteomes" id="UP000288216"/>
    </source>
</evidence>
<dbReference type="STRING" id="75743.A0A401QEW6"/>
<dbReference type="EC" id="2.4.1.1" evidence="2"/>
<gene>
    <name evidence="3" type="ORF">scyTo_0024801</name>
</gene>
<keyword evidence="2" id="KW-0663">Pyridoxal phosphate</keyword>
<comment type="function">
    <text evidence="2">Allosteric enzyme that catalyzes the rate-limiting step in glycogen catabolism, the phosphorolytic cleavage of glycogen to produce glucose-1-phosphate, and plays a central role in maintaining cellular and organismal glucose homeostasis.</text>
</comment>
<evidence type="ECO:0000313" key="3">
    <source>
        <dbReference type="EMBL" id="GCB83925.1"/>
    </source>
</evidence>
<dbReference type="GO" id="GO:0008184">
    <property type="term" value="F:glycogen phosphorylase activity"/>
    <property type="evidence" value="ECO:0007669"/>
    <property type="project" value="InterPro"/>
</dbReference>
<comment type="similarity">
    <text evidence="1 2">Belongs to the glycogen phosphorylase family.</text>
</comment>
<reference evidence="3 4" key="1">
    <citation type="journal article" date="2018" name="Nat. Ecol. Evol.">
        <title>Shark genomes provide insights into elasmobranch evolution and the origin of vertebrates.</title>
        <authorList>
            <person name="Hara Y"/>
            <person name="Yamaguchi K"/>
            <person name="Onimaru K"/>
            <person name="Kadota M"/>
            <person name="Koyanagi M"/>
            <person name="Keeley SD"/>
            <person name="Tatsumi K"/>
            <person name="Tanaka K"/>
            <person name="Motone F"/>
            <person name="Kageyama Y"/>
            <person name="Nozu R"/>
            <person name="Adachi N"/>
            <person name="Nishimura O"/>
            <person name="Nakagawa R"/>
            <person name="Tanegashima C"/>
            <person name="Kiyatake I"/>
            <person name="Matsumoto R"/>
            <person name="Murakumo K"/>
            <person name="Nishida K"/>
            <person name="Terakita A"/>
            <person name="Kuratani S"/>
            <person name="Sato K"/>
            <person name="Hyodo S Kuraku.S."/>
        </authorList>
    </citation>
    <scope>NUCLEOTIDE SEQUENCE [LARGE SCALE GENOMIC DNA]</scope>
</reference>
<organism evidence="3 4">
    <name type="scientific">Scyliorhinus torazame</name>
    <name type="common">Cloudy catshark</name>
    <name type="synonym">Catulus torazame</name>
    <dbReference type="NCBI Taxonomy" id="75743"/>
    <lineage>
        <taxon>Eukaryota</taxon>
        <taxon>Metazoa</taxon>
        <taxon>Chordata</taxon>
        <taxon>Craniata</taxon>
        <taxon>Vertebrata</taxon>
        <taxon>Chondrichthyes</taxon>
        <taxon>Elasmobranchii</taxon>
        <taxon>Galeomorphii</taxon>
        <taxon>Galeoidea</taxon>
        <taxon>Carcharhiniformes</taxon>
        <taxon>Scyliorhinidae</taxon>
        <taxon>Scyliorhinus</taxon>
    </lineage>
</organism>
<dbReference type="AlphaFoldDB" id="A0A401QEW6"/>
<dbReference type="SUPFAM" id="SSF53756">
    <property type="entry name" value="UDP-Glycosyltransferase/glycogen phosphorylase"/>
    <property type="match status" value="1"/>
</dbReference>
<protein>
    <recommendedName>
        <fullName evidence="2">Alpha-1,4 glucan phosphorylase</fullName>
        <ecNumber evidence="2">2.4.1.1</ecNumber>
    </recommendedName>
</protein>
<dbReference type="GO" id="GO:0005980">
    <property type="term" value="P:glycogen catabolic process"/>
    <property type="evidence" value="ECO:0007669"/>
    <property type="project" value="TreeGrafter"/>
</dbReference>